<keyword evidence="3" id="KW-1185">Reference proteome</keyword>
<keyword evidence="1" id="KW-0812">Transmembrane</keyword>
<keyword evidence="1" id="KW-0472">Membrane</keyword>
<feature type="transmembrane region" description="Helical" evidence="1">
    <location>
        <begin position="39"/>
        <end position="66"/>
    </location>
</feature>
<protein>
    <submittedName>
        <fullName evidence="2">Uncharacterized protein</fullName>
    </submittedName>
</protein>
<dbReference type="EMBL" id="JAMYWD010000011">
    <property type="protein sequence ID" value="KAJ4955392.1"/>
    <property type="molecule type" value="Genomic_DNA"/>
</dbReference>
<accession>A0A9Q0H0K2</accession>
<evidence type="ECO:0000313" key="3">
    <source>
        <dbReference type="Proteomes" id="UP001141806"/>
    </source>
</evidence>
<comment type="caution">
    <text evidence="2">The sequence shown here is derived from an EMBL/GenBank/DDBJ whole genome shotgun (WGS) entry which is preliminary data.</text>
</comment>
<feature type="transmembrane region" description="Helical" evidence="1">
    <location>
        <begin position="12"/>
        <end position="33"/>
    </location>
</feature>
<evidence type="ECO:0000256" key="1">
    <source>
        <dbReference type="SAM" id="Phobius"/>
    </source>
</evidence>
<dbReference type="Proteomes" id="UP001141806">
    <property type="component" value="Unassembled WGS sequence"/>
</dbReference>
<keyword evidence="1" id="KW-1133">Transmembrane helix</keyword>
<evidence type="ECO:0000313" key="2">
    <source>
        <dbReference type="EMBL" id="KAJ4955392.1"/>
    </source>
</evidence>
<sequence>MVAHGTMLNGRLFVLYTVSALRLYLSIFSYFAAVVAELWPMFAIAPMMSIQMKSILFCANGLSFVIAEEGKTREDFDIIPYYKSFSLFTIVKTTTKISRKLSNKIGMILKECCREHGFMKTLALRYILLET</sequence>
<proteinExistence type="predicted"/>
<organism evidence="2 3">
    <name type="scientific">Protea cynaroides</name>
    <dbReference type="NCBI Taxonomy" id="273540"/>
    <lineage>
        <taxon>Eukaryota</taxon>
        <taxon>Viridiplantae</taxon>
        <taxon>Streptophyta</taxon>
        <taxon>Embryophyta</taxon>
        <taxon>Tracheophyta</taxon>
        <taxon>Spermatophyta</taxon>
        <taxon>Magnoliopsida</taxon>
        <taxon>Proteales</taxon>
        <taxon>Proteaceae</taxon>
        <taxon>Protea</taxon>
    </lineage>
</organism>
<gene>
    <name evidence="2" type="ORF">NE237_012175</name>
</gene>
<reference evidence="2" key="1">
    <citation type="journal article" date="2023" name="Plant J.">
        <title>The genome of the king protea, Protea cynaroides.</title>
        <authorList>
            <person name="Chang J."/>
            <person name="Duong T.A."/>
            <person name="Schoeman C."/>
            <person name="Ma X."/>
            <person name="Roodt D."/>
            <person name="Barker N."/>
            <person name="Li Z."/>
            <person name="Van de Peer Y."/>
            <person name="Mizrachi E."/>
        </authorList>
    </citation>
    <scope>NUCLEOTIDE SEQUENCE</scope>
    <source>
        <tissue evidence="2">Young leaves</tissue>
    </source>
</reference>
<name>A0A9Q0H0K2_9MAGN</name>
<dbReference type="AlphaFoldDB" id="A0A9Q0H0K2"/>